<evidence type="ECO:0008006" key="10">
    <source>
        <dbReference type="Google" id="ProtNLM"/>
    </source>
</evidence>
<keyword evidence="3 7" id="KW-0812">Transmembrane</keyword>
<dbReference type="RefSeq" id="XP_056494650.1">
    <property type="nucleotide sequence ID" value="XM_056626068.1"/>
</dbReference>
<evidence type="ECO:0000256" key="7">
    <source>
        <dbReference type="SAM" id="Phobius"/>
    </source>
</evidence>
<dbReference type="PANTHER" id="PTHR43791">
    <property type="entry name" value="PERMEASE-RELATED"/>
    <property type="match status" value="1"/>
</dbReference>
<dbReference type="OrthoDB" id="6132182at2759"/>
<evidence type="ECO:0000256" key="2">
    <source>
        <dbReference type="ARBA" id="ARBA00022448"/>
    </source>
</evidence>
<accession>A0A9W9WCA3</accession>
<evidence type="ECO:0000256" key="3">
    <source>
        <dbReference type="ARBA" id="ARBA00022692"/>
    </source>
</evidence>
<organism evidence="8 9">
    <name type="scientific">Penicillium cosmopolitanum</name>
    <dbReference type="NCBI Taxonomy" id="1131564"/>
    <lineage>
        <taxon>Eukaryota</taxon>
        <taxon>Fungi</taxon>
        <taxon>Dikarya</taxon>
        <taxon>Ascomycota</taxon>
        <taxon>Pezizomycotina</taxon>
        <taxon>Eurotiomycetes</taxon>
        <taxon>Eurotiomycetidae</taxon>
        <taxon>Eurotiales</taxon>
        <taxon>Aspergillaceae</taxon>
        <taxon>Penicillium</taxon>
    </lineage>
</organism>
<dbReference type="SUPFAM" id="SSF103473">
    <property type="entry name" value="MFS general substrate transporter"/>
    <property type="match status" value="1"/>
</dbReference>
<feature type="transmembrane region" description="Helical" evidence="7">
    <location>
        <begin position="417"/>
        <end position="437"/>
    </location>
</feature>
<keyword evidence="9" id="KW-1185">Reference proteome</keyword>
<dbReference type="Gene3D" id="1.20.1250.20">
    <property type="entry name" value="MFS general substrate transporter like domains"/>
    <property type="match status" value="1"/>
</dbReference>
<name>A0A9W9WCA3_9EURO</name>
<dbReference type="InterPro" id="IPR036259">
    <property type="entry name" value="MFS_trans_sf"/>
</dbReference>
<comment type="subcellular location">
    <subcellularLocation>
        <location evidence="1">Membrane</location>
        <topology evidence="1">Multi-pass membrane protein</topology>
    </subcellularLocation>
</comment>
<dbReference type="GO" id="GO:0022857">
    <property type="term" value="F:transmembrane transporter activity"/>
    <property type="evidence" value="ECO:0007669"/>
    <property type="project" value="InterPro"/>
</dbReference>
<evidence type="ECO:0000256" key="4">
    <source>
        <dbReference type="ARBA" id="ARBA00022989"/>
    </source>
</evidence>
<feature type="transmembrane region" description="Helical" evidence="7">
    <location>
        <begin position="366"/>
        <end position="385"/>
    </location>
</feature>
<comment type="caution">
    <text evidence="8">The sequence shown here is derived from an EMBL/GenBank/DDBJ whole genome shotgun (WGS) entry which is preliminary data.</text>
</comment>
<dbReference type="Pfam" id="PF07690">
    <property type="entry name" value="MFS_1"/>
    <property type="match status" value="1"/>
</dbReference>
<protein>
    <recommendedName>
        <fullName evidence="10">Major facilitator superfamily (MFS) profile domain-containing protein</fullName>
    </recommendedName>
</protein>
<feature type="transmembrane region" description="Helical" evidence="7">
    <location>
        <begin position="320"/>
        <end position="346"/>
    </location>
</feature>
<feature type="transmembrane region" description="Helical" evidence="7">
    <location>
        <begin position="392"/>
        <end position="411"/>
    </location>
</feature>
<evidence type="ECO:0000256" key="1">
    <source>
        <dbReference type="ARBA" id="ARBA00004141"/>
    </source>
</evidence>
<gene>
    <name evidence="8" type="ORF">N7509_001431</name>
</gene>
<evidence type="ECO:0000256" key="5">
    <source>
        <dbReference type="ARBA" id="ARBA00023136"/>
    </source>
</evidence>
<dbReference type="GeneID" id="81365048"/>
<keyword evidence="5 7" id="KW-0472">Membrane</keyword>
<sequence length="550" mass="62976">MASGNRVARPPTADEPSDTAKAPVVSSSTNRPAAPSLWKAWKYIFDWYPSHYSDEERKLLRKLDCFIMPLCCLMFFIKWLDQGNINNAYVSGMKEELHLSGNQYSLFGTFYNIGYLLFEIPSMMLISRPSLSRYYPPTMELLWGIVTFCQARLRNEHDIFGIRFLMGVLETPAASGSIYILTSWYRADEVFKRAGVWYVSSNVGSMFRRISASCRVHQSEWCFGYGRLALVVHHSEHSMAPFSDYRIVIRNLRVATQDGIISIPIAIAGFFLFPGIPQSPRVWWLTEREQQLARARMGDDGVKESRKIGKRMLKRVFTHWHFYIAITTYICFQCTTYVGGQMALWLKHEAEQHGTYTIPEINTIPTGVQGVAVVTGILFTSLCMVYPIWTTFTFTAAVLLFCNVVLLVWDIPVGLHFTAYYLLGMTSCITPILFPWVNMIMKDDAEARAFTTGAMMTCGWIFFSFYPITAFPVLEAPKWRKGFTVNTVLTVAYWCLFMLGQYLWTRELKRRQSQEVVDGDMVETEKEAKLGSSSNHIETTARDEIKVESV</sequence>
<evidence type="ECO:0000313" key="8">
    <source>
        <dbReference type="EMBL" id="KAJ5414804.1"/>
    </source>
</evidence>
<proteinExistence type="predicted"/>
<feature type="compositionally biased region" description="Basic and acidic residues" evidence="6">
    <location>
        <begin position="539"/>
        <end position="550"/>
    </location>
</feature>
<dbReference type="EMBL" id="JAPZBU010000003">
    <property type="protein sequence ID" value="KAJ5414804.1"/>
    <property type="molecule type" value="Genomic_DNA"/>
</dbReference>
<feature type="region of interest" description="Disordered" evidence="6">
    <location>
        <begin position="1"/>
        <end position="32"/>
    </location>
</feature>
<keyword evidence="2" id="KW-0813">Transport</keyword>
<feature type="transmembrane region" description="Helical" evidence="7">
    <location>
        <begin position="449"/>
        <end position="471"/>
    </location>
</feature>
<dbReference type="InterPro" id="IPR011701">
    <property type="entry name" value="MFS"/>
</dbReference>
<feature type="region of interest" description="Disordered" evidence="6">
    <location>
        <begin position="527"/>
        <end position="550"/>
    </location>
</feature>
<evidence type="ECO:0000256" key="6">
    <source>
        <dbReference type="SAM" id="MobiDB-lite"/>
    </source>
</evidence>
<dbReference type="Proteomes" id="UP001147747">
    <property type="component" value="Unassembled WGS sequence"/>
</dbReference>
<dbReference type="PANTHER" id="PTHR43791:SF28">
    <property type="entry name" value="MAJOR FACILITATOR SUPERFAMILY (MFS) PROFILE DOMAIN-CONTAINING PROTEIN"/>
    <property type="match status" value="1"/>
</dbReference>
<dbReference type="AlphaFoldDB" id="A0A9W9WCA3"/>
<keyword evidence="4 7" id="KW-1133">Transmembrane helix</keyword>
<reference evidence="8" key="2">
    <citation type="journal article" date="2023" name="IMA Fungus">
        <title>Comparative genomic study of the Penicillium genus elucidates a diverse pangenome and 15 lateral gene transfer events.</title>
        <authorList>
            <person name="Petersen C."/>
            <person name="Sorensen T."/>
            <person name="Nielsen M.R."/>
            <person name="Sondergaard T.E."/>
            <person name="Sorensen J.L."/>
            <person name="Fitzpatrick D.A."/>
            <person name="Frisvad J.C."/>
            <person name="Nielsen K.L."/>
        </authorList>
    </citation>
    <scope>NUCLEOTIDE SEQUENCE</scope>
    <source>
        <strain evidence="8">IBT 29677</strain>
    </source>
</reference>
<feature type="transmembrane region" description="Helical" evidence="7">
    <location>
        <begin position="483"/>
        <end position="504"/>
    </location>
</feature>
<evidence type="ECO:0000313" key="9">
    <source>
        <dbReference type="Proteomes" id="UP001147747"/>
    </source>
</evidence>
<reference evidence="8" key="1">
    <citation type="submission" date="2022-12" db="EMBL/GenBank/DDBJ databases">
        <authorList>
            <person name="Petersen C."/>
        </authorList>
    </citation>
    <scope>NUCLEOTIDE SEQUENCE</scope>
    <source>
        <strain evidence="8">IBT 29677</strain>
    </source>
</reference>
<dbReference type="GO" id="GO:0016020">
    <property type="term" value="C:membrane"/>
    <property type="evidence" value="ECO:0007669"/>
    <property type="project" value="UniProtKB-SubCell"/>
</dbReference>